<dbReference type="GO" id="GO:0007076">
    <property type="term" value="P:mitotic chromosome condensation"/>
    <property type="evidence" value="ECO:0007669"/>
    <property type="project" value="UniProtKB-ARBA"/>
</dbReference>
<feature type="domain" description="Histone RNA hairpin-binding protein RNA-binding" evidence="4">
    <location>
        <begin position="241"/>
        <end position="307"/>
    </location>
</feature>
<evidence type="ECO:0000313" key="6">
    <source>
        <dbReference type="Proteomes" id="UP001367676"/>
    </source>
</evidence>
<dbReference type="PANTHER" id="PTHR17408">
    <property type="entry name" value="HISTONE RNA HAIRPIN-BINDING PROTEIN"/>
    <property type="match status" value="1"/>
</dbReference>
<organism evidence="5 6">
    <name type="scientific">Parthenolecanium corni</name>
    <dbReference type="NCBI Taxonomy" id="536013"/>
    <lineage>
        <taxon>Eukaryota</taxon>
        <taxon>Metazoa</taxon>
        <taxon>Ecdysozoa</taxon>
        <taxon>Arthropoda</taxon>
        <taxon>Hexapoda</taxon>
        <taxon>Insecta</taxon>
        <taxon>Pterygota</taxon>
        <taxon>Neoptera</taxon>
        <taxon>Paraneoptera</taxon>
        <taxon>Hemiptera</taxon>
        <taxon>Sternorrhyncha</taxon>
        <taxon>Coccoidea</taxon>
        <taxon>Coccidae</taxon>
        <taxon>Parthenolecanium</taxon>
    </lineage>
</organism>
<evidence type="ECO:0000256" key="2">
    <source>
        <dbReference type="ARBA" id="ARBA00022884"/>
    </source>
</evidence>
<dbReference type="GO" id="GO:0051028">
    <property type="term" value="P:mRNA transport"/>
    <property type="evidence" value="ECO:0007669"/>
    <property type="project" value="TreeGrafter"/>
</dbReference>
<dbReference type="Proteomes" id="UP001367676">
    <property type="component" value="Unassembled WGS sequence"/>
</dbReference>
<feature type="region of interest" description="Disordered" evidence="3">
    <location>
        <begin position="262"/>
        <end position="288"/>
    </location>
</feature>
<reference evidence="5 6" key="1">
    <citation type="submission" date="2024-03" db="EMBL/GenBank/DDBJ databases">
        <title>Adaptation during the transition from Ophiocordyceps entomopathogen to insect associate is accompanied by gene loss and intensified selection.</title>
        <authorList>
            <person name="Ward C.M."/>
            <person name="Onetto C.A."/>
            <person name="Borneman A.R."/>
        </authorList>
    </citation>
    <scope>NUCLEOTIDE SEQUENCE [LARGE SCALE GENOMIC DNA]</scope>
    <source>
        <strain evidence="5">AWRI1</strain>
        <tissue evidence="5">Single Adult Female</tissue>
    </source>
</reference>
<protein>
    <recommendedName>
        <fullName evidence="4">Histone RNA hairpin-binding protein RNA-binding domain-containing protein</fullName>
    </recommendedName>
</protein>
<dbReference type="GO" id="GO:0071207">
    <property type="term" value="F:histone pre-mRNA stem-loop binding"/>
    <property type="evidence" value="ECO:0007669"/>
    <property type="project" value="TreeGrafter"/>
</dbReference>
<gene>
    <name evidence="5" type="ORF">V9T40_004866</name>
</gene>
<evidence type="ECO:0000256" key="3">
    <source>
        <dbReference type="SAM" id="MobiDB-lite"/>
    </source>
</evidence>
<comment type="caution">
    <text evidence="5">The sequence shown here is derived from an EMBL/GenBank/DDBJ whole genome shotgun (WGS) entry which is preliminary data.</text>
</comment>
<dbReference type="GO" id="GO:0006398">
    <property type="term" value="P:mRNA 3'-end processing by stem-loop binding and cleavage"/>
    <property type="evidence" value="ECO:0007669"/>
    <property type="project" value="TreeGrafter"/>
</dbReference>
<feature type="compositionally biased region" description="Basic and acidic residues" evidence="3">
    <location>
        <begin position="211"/>
        <end position="226"/>
    </location>
</feature>
<dbReference type="EMBL" id="JBBCAQ010000032">
    <property type="protein sequence ID" value="KAK7583903.1"/>
    <property type="molecule type" value="Genomic_DNA"/>
</dbReference>
<dbReference type="GO" id="GO:0005737">
    <property type="term" value="C:cytoplasm"/>
    <property type="evidence" value="ECO:0007669"/>
    <property type="project" value="TreeGrafter"/>
</dbReference>
<feature type="region of interest" description="Disordered" evidence="3">
    <location>
        <begin position="27"/>
        <end position="99"/>
    </location>
</feature>
<dbReference type="AlphaFoldDB" id="A0AAN9TCS5"/>
<dbReference type="InterPro" id="IPR029344">
    <property type="entry name" value="SLBP_RNA_bind"/>
</dbReference>
<feature type="compositionally biased region" description="Acidic residues" evidence="3">
    <location>
        <begin position="27"/>
        <end position="36"/>
    </location>
</feature>
<feature type="region of interest" description="Disordered" evidence="3">
    <location>
        <begin position="308"/>
        <end position="395"/>
    </location>
</feature>
<feature type="region of interest" description="Disordered" evidence="3">
    <location>
        <begin position="211"/>
        <end position="241"/>
    </location>
</feature>
<evidence type="ECO:0000256" key="1">
    <source>
        <dbReference type="ARBA" id="ARBA00006151"/>
    </source>
</evidence>
<accession>A0AAN9TCS5</accession>
<feature type="compositionally biased region" description="Basic and acidic residues" evidence="3">
    <location>
        <begin position="262"/>
        <end position="275"/>
    </location>
</feature>
<feature type="compositionally biased region" description="Basic and acidic residues" evidence="3">
    <location>
        <begin position="358"/>
        <end position="380"/>
    </location>
</feature>
<dbReference type="FunFam" id="1.10.8.1120:FF:000001">
    <property type="entry name" value="Histone RNA hairpin-binding protein-like"/>
    <property type="match status" value="1"/>
</dbReference>
<evidence type="ECO:0000259" key="4">
    <source>
        <dbReference type="Pfam" id="PF15247"/>
    </source>
</evidence>
<dbReference type="Gene3D" id="1.10.8.1120">
    <property type="entry name" value="Histone RNA hairpin-binding protein RNA-binding domain"/>
    <property type="match status" value="1"/>
</dbReference>
<sequence length="411" mass="46717">MELTDDNRSWAEICDEELYNEEAAVEAEQYEESFEEGEFRNDSFVVPEPVAAPKPESSNDLPPWRSHLTAADKPESSSDLPPWRAHLKPRISSPESIDHECKHVDKPVIRNNISYAKVVQGVAKDSSNVQPNLFNEDLSLTSHLDVFHVDSPQKKIDDNEPILDILVDENTMFSPCESATSDSSVPKNTKRPFMLIDSPARESRDRALHFPKVAKSEKGSDVHTKQEVGSPSSKRELEVNPEILCRRQKQIDYGKNTLGYERYTKLVPKQERSTNDPKTPPKHLKMSRRAFDGLVKNWRMKLHKWDPVSEMDKPDSDHANSDRFSVSSEDPSSYDSSSVRSDSTVSTPKKCLSVAEGEDGRDAWSVDREPMDSCENTEKRWTRRSRKNDKSEEDDYLGCEPLTENCVKACS</sequence>
<feature type="compositionally biased region" description="Low complexity" evidence="3">
    <location>
        <begin position="325"/>
        <end position="346"/>
    </location>
</feature>
<proteinExistence type="inferred from homology"/>
<evidence type="ECO:0000313" key="5">
    <source>
        <dbReference type="EMBL" id="KAK7583903.1"/>
    </source>
</evidence>
<dbReference type="GO" id="GO:0071204">
    <property type="term" value="C:histone pre-mRNA 3'end processing complex"/>
    <property type="evidence" value="ECO:0007669"/>
    <property type="project" value="TreeGrafter"/>
</dbReference>
<dbReference type="Pfam" id="PF15247">
    <property type="entry name" value="SLBP_RNA_bind"/>
    <property type="match status" value="1"/>
</dbReference>
<dbReference type="InterPro" id="IPR038294">
    <property type="entry name" value="SLBP_RNA_bind_sf"/>
</dbReference>
<dbReference type="PANTHER" id="PTHR17408:SF0">
    <property type="entry name" value="HISTONE RNA HAIRPIN-BINDING PROTEIN"/>
    <property type="match status" value="1"/>
</dbReference>
<dbReference type="InterPro" id="IPR026502">
    <property type="entry name" value="SLBP1/SLBP2"/>
</dbReference>
<comment type="similarity">
    <text evidence="1">Belongs to the SLBP family.</text>
</comment>
<keyword evidence="2" id="KW-0694">RNA-binding</keyword>
<name>A0AAN9TCS5_9HEMI</name>
<feature type="compositionally biased region" description="Basic and acidic residues" evidence="3">
    <location>
        <begin position="308"/>
        <end position="321"/>
    </location>
</feature>
<feature type="compositionally biased region" description="Low complexity" evidence="3">
    <location>
        <begin position="45"/>
        <end position="56"/>
    </location>
</feature>
<keyword evidence="6" id="KW-1185">Reference proteome</keyword>
<dbReference type="GO" id="GO:0003729">
    <property type="term" value="F:mRNA binding"/>
    <property type="evidence" value="ECO:0007669"/>
    <property type="project" value="InterPro"/>
</dbReference>